<evidence type="ECO:0000259" key="2">
    <source>
        <dbReference type="Pfam" id="PF13568"/>
    </source>
</evidence>
<keyword evidence="1" id="KW-0732">Signal</keyword>
<dbReference type="InterPro" id="IPR025665">
    <property type="entry name" value="Beta-barrel_OMP_2"/>
</dbReference>
<feature type="chain" id="PRO_5036975353" evidence="1">
    <location>
        <begin position="20"/>
        <end position="205"/>
    </location>
</feature>
<evidence type="ECO:0000256" key="1">
    <source>
        <dbReference type="SAM" id="SignalP"/>
    </source>
</evidence>
<protein>
    <submittedName>
        <fullName evidence="3">PorT family protein</fullName>
    </submittedName>
</protein>
<name>A0A934PWC3_9SPHI</name>
<evidence type="ECO:0000313" key="3">
    <source>
        <dbReference type="EMBL" id="MBK0380877.1"/>
    </source>
</evidence>
<accession>A0A934PWC3</accession>
<gene>
    <name evidence="3" type="ORF">I5M19_16250</name>
</gene>
<feature type="domain" description="Outer membrane protein beta-barrel" evidence="2">
    <location>
        <begin position="18"/>
        <end position="183"/>
    </location>
</feature>
<organism evidence="3 4">
    <name type="scientific">Mucilaginibacter segetis</name>
    <dbReference type="NCBI Taxonomy" id="2793071"/>
    <lineage>
        <taxon>Bacteria</taxon>
        <taxon>Pseudomonadati</taxon>
        <taxon>Bacteroidota</taxon>
        <taxon>Sphingobacteriia</taxon>
        <taxon>Sphingobacteriales</taxon>
        <taxon>Sphingobacteriaceae</taxon>
        <taxon>Mucilaginibacter</taxon>
    </lineage>
</organism>
<sequence length="205" mass="21367">MKKLLLSIALFSAVTTAFAQSASFGIKGGVNFADVAASSGSFSATLGSLTTFSVGAFTDIKAGAISVQPGIYYTGKGFKTVTTSTESVSLDLKYVEVPVNFVYHVPAVVGDVYFGAGPYAAIGVNGKAKAKSGSDSYEEDVTFGDGPEDIKKTDFGLQFIGGFHFSKGLLIGVNYDLGLSDISNDDSTDGTLKHRVWGISVGFTF</sequence>
<comment type="caution">
    <text evidence="3">The sequence shown here is derived from an EMBL/GenBank/DDBJ whole genome shotgun (WGS) entry which is preliminary data.</text>
</comment>
<dbReference type="EMBL" id="JAEHFW010000003">
    <property type="protein sequence ID" value="MBK0380877.1"/>
    <property type="molecule type" value="Genomic_DNA"/>
</dbReference>
<dbReference type="AlphaFoldDB" id="A0A934PWC3"/>
<feature type="signal peptide" evidence="1">
    <location>
        <begin position="1"/>
        <end position="19"/>
    </location>
</feature>
<reference evidence="3" key="1">
    <citation type="submission" date="2020-12" db="EMBL/GenBank/DDBJ databases">
        <title>Bacterial novel species Mucilaginibacter sp. SD-g isolated from soil.</title>
        <authorList>
            <person name="Jung H.-Y."/>
        </authorList>
    </citation>
    <scope>NUCLEOTIDE SEQUENCE</scope>
    <source>
        <strain evidence="3">SD-g</strain>
    </source>
</reference>
<proteinExistence type="predicted"/>
<dbReference type="Pfam" id="PF13568">
    <property type="entry name" value="OMP_b-brl_2"/>
    <property type="match status" value="1"/>
</dbReference>
<evidence type="ECO:0000313" key="4">
    <source>
        <dbReference type="Proteomes" id="UP000613193"/>
    </source>
</evidence>
<dbReference type="RefSeq" id="WP_200067411.1">
    <property type="nucleotide sequence ID" value="NZ_JAEHFW010000003.1"/>
</dbReference>
<dbReference type="Proteomes" id="UP000613193">
    <property type="component" value="Unassembled WGS sequence"/>
</dbReference>
<keyword evidence="4" id="KW-1185">Reference proteome</keyword>